<dbReference type="InterPro" id="IPR025476">
    <property type="entry name" value="Helitron_helicase-like"/>
</dbReference>
<feature type="domain" description="Helitron helicase-like" evidence="2">
    <location>
        <begin position="304"/>
        <end position="482"/>
    </location>
</feature>
<dbReference type="InterPro" id="IPR046700">
    <property type="entry name" value="DUF6570"/>
</dbReference>
<comment type="caution">
    <text evidence="4">The sequence shown here is derived from an EMBL/GenBank/DDBJ whole genome shotgun (WGS) entry which is preliminary data.</text>
</comment>
<dbReference type="EMBL" id="JAENGY010000286">
    <property type="protein sequence ID" value="KAG6967009.1"/>
    <property type="molecule type" value="Genomic_DNA"/>
</dbReference>
<protein>
    <recommendedName>
        <fullName evidence="6">Helitron helicase-like domain-containing protein</fullName>
    </recommendedName>
</protein>
<evidence type="ECO:0000313" key="5">
    <source>
        <dbReference type="Proteomes" id="UP000709295"/>
    </source>
</evidence>
<proteinExistence type="predicted"/>
<evidence type="ECO:0008006" key="6">
    <source>
        <dbReference type="Google" id="ProtNLM"/>
    </source>
</evidence>
<name>A0A8J5IQL6_9STRA</name>
<gene>
    <name evidence="4" type="ORF">JG688_00006514</name>
</gene>
<dbReference type="AlphaFoldDB" id="A0A8J5IQL6"/>
<evidence type="ECO:0000259" key="2">
    <source>
        <dbReference type="Pfam" id="PF14214"/>
    </source>
</evidence>
<feature type="compositionally biased region" description="Polar residues" evidence="1">
    <location>
        <begin position="163"/>
        <end position="173"/>
    </location>
</feature>
<keyword evidence="5" id="KW-1185">Reference proteome</keyword>
<sequence length="507" mass="57952">MEARLIGLGISFTTCVNLHSDGQEFTRGNSINYWNNVVDTVLDLPRPIRKCGIVYLKTRNNNAAQFFRVRPDLVRRALCWLIDNNPLYKNVRISEENLAALKQFDINADLPSVSLSDDEAQVLVFRENEINQRREERECRSLGTQDAAECVDHDHIRDENNHTETSNAISNDVTSHHASVDTSNICEPSSDSPYCASESNFLPSAPRSHSIDPLDDLVESFELERNDSDTQTELQRIVEAANLVCADDQYPVKELQRQTDPINEYKTKLNMQSCFPTLFPNGEGGYHAIDGEMRTHEYQLAEFCAHMVKWPDRRFVIHSNFKFFCLNLIQRRQIDGLVRSVSETNGDCDDESGETNTDTAKAIQLLESLKPFFRVVRGSGMYWASVRDDLMSMIGSRVLPARFPAFFLTLSAADTVWPEFFEACNPKLTLDECRHLPSKERRRYLNENPDIAARFFHSRFRAFFDHILCGHNKPLGEIEDLFGEWGSSNGGPPISMLFFGLRMHPMF</sequence>
<dbReference type="Pfam" id="PF14214">
    <property type="entry name" value="Helitron_like_N"/>
    <property type="match status" value="1"/>
</dbReference>
<feature type="compositionally biased region" description="Polar residues" evidence="1">
    <location>
        <begin position="180"/>
        <end position="191"/>
    </location>
</feature>
<accession>A0A8J5IQL6</accession>
<dbReference type="Pfam" id="PF20209">
    <property type="entry name" value="DUF6570"/>
    <property type="match status" value="1"/>
</dbReference>
<organism evidence="4 5">
    <name type="scientific">Phytophthora aleatoria</name>
    <dbReference type="NCBI Taxonomy" id="2496075"/>
    <lineage>
        <taxon>Eukaryota</taxon>
        <taxon>Sar</taxon>
        <taxon>Stramenopiles</taxon>
        <taxon>Oomycota</taxon>
        <taxon>Peronosporomycetes</taxon>
        <taxon>Peronosporales</taxon>
        <taxon>Peronosporaceae</taxon>
        <taxon>Phytophthora</taxon>
    </lineage>
</organism>
<evidence type="ECO:0000259" key="3">
    <source>
        <dbReference type="Pfam" id="PF20209"/>
    </source>
</evidence>
<evidence type="ECO:0000313" key="4">
    <source>
        <dbReference type="EMBL" id="KAG6967009.1"/>
    </source>
</evidence>
<dbReference type="Proteomes" id="UP000709295">
    <property type="component" value="Unassembled WGS sequence"/>
</dbReference>
<evidence type="ECO:0000256" key="1">
    <source>
        <dbReference type="SAM" id="MobiDB-lite"/>
    </source>
</evidence>
<reference evidence="4" key="1">
    <citation type="submission" date="2021-01" db="EMBL/GenBank/DDBJ databases">
        <title>Phytophthora aleatoria, a newly-described species from Pinus radiata is distinct from Phytophthora cactorum isolates based on comparative genomics.</title>
        <authorList>
            <person name="Mcdougal R."/>
            <person name="Panda P."/>
            <person name="Williams N."/>
            <person name="Studholme D.J."/>
        </authorList>
    </citation>
    <scope>NUCLEOTIDE SEQUENCE</scope>
    <source>
        <strain evidence="4">NZFS 4037</strain>
    </source>
</reference>
<feature type="region of interest" description="Disordered" evidence="1">
    <location>
        <begin position="161"/>
        <end position="191"/>
    </location>
</feature>
<feature type="domain" description="DUF6570" evidence="3">
    <location>
        <begin position="1"/>
        <end position="99"/>
    </location>
</feature>